<evidence type="ECO:0000256" key="1">
    <source>
        <dbReference type="ARBA" id="ARBA00004123"/>
    </source>
</evidence>
<dbReference type="Proteomes" id="UP001369086">
    <property type="component" value="Unassembled WGS sequence"/>
</dbReference>
<evidence type="ECO:0000259" key="4">
    <source>
        <dbReference type="Pfam" id="PF24245"/>
    </source>
</evidence>
<dbReference type="InterPro" id="IPR056513">
    <property type="entry name" value="INO80F"/>
</dbReference>
<feature type="compositionally biased region" description="Polar residues" evidence="3">
    <location>
        <begin position="200"/>
        <end position="214"/>
    </location>
</feature>
<protein>
    <submittedName>
        <fullName evidence="5">TCF3 fusion partner-like protein isoform X1</fullName>
    </submittedName>
</protein>
<feature type="compositionally biased region" description="Low complexity" evidence="3">
    <location>
        <begin position="153"/>
        <end position="168"/>
    </location>
</feature>
<name>A0ABR0Z0A4_HUSHU</name>
<organism evidence="5 6">
    <name type="scientific">Huso huso</name>
    <name type="common">Beluga</name>
    <name type="synonym">Acipenser huso</name>
    <dbReference type="NCBI Taxonomy" id="61971"/>
    <lineage>
        <taxon>Eukaryota</taxon>
        <taxon>Metazoa</taxon>
        <taxon>Chordata</taxon>
        <taxon>Craniata</taxon>
        <taxon>Vertebrata</taxon>
        <taxon>Euteleostomi</taxon>
        <taxon>Actinopterygii</taxon>
        <taxon>Chondrostei</taxon>
        <taxon>Acipenseriformes</taxon>
        <taxon>Acipenseridae</taxon>
        <taxon>Huso</taxon>
    </lineage>
</organism>
<gene>
    <name evidence="5" type="ORF">HHUSO_G21550</name>
</gene>
<accession>A0ABR0Z0A4</accession>
<keyword evidence="6" id="KW-1185">Reference proteome</keyword>
<feature type="compositionally biased region" description="Basic and acidic residues" evidence="3">
    <location>
        <begin position="178"/>
        <end position="194"/>
    </location>
</feature>
<dbReference type="EMBL" id="JAHFZB010000020">
    <property type="protein sequence ID" value="KAK6477895.1"/>
    <property type="molecule type" value="Genomic_DNA"/>
</dbReference>
<comment type="caution">
    <text evidence="5">The sequence shown here is derived from an EMBL/GenBank/DDBJ whole genome shotgun (WGS) entry which is preliminary data.</text>
</comment>
<evidence type="ECO:0000256" key="2">
    <source>
        <dbReference type="ARBA" id="ARBA00023242"/>
    </source>
</evidence>
<comment type="subcellular location">
    <subcellularLocation>
        <location evidence="1">Nucleus</location>
    </subcellularLocation>
</comment>
<dbReference type="PANTHER" id="PTHR35084">
    <property type="entry name" value="TCF3 FUSION PARTNER"/>
    <property type="match status" value="1"/>
</dbReference>
<evidence type="ECO:0000256" key="3">
    <source>
        <dbReference type="SAM" id="MobiDB-lite"/>
    </source>
</evidence>
<dbReference type="InterPro" id="IPR033555">
    <property type="entry name" value="TFPT"/>
</dbReference>
<dbReference type="Pfam" id="PF24245">
    <property type="entry name" value="INO80F"/>
    <property type="match status" value="1"/>
</dbReference>
<proteinExistence type="predicted"/>
<feature type="region of interest" description="Disordered" evidence="3">
    <location>
        <begin position="138"/>
        <end position="214"/>
    </location>
</feature>
<feature type="domain" description="INO80 complex subunit F" evidence="4">
    <location>
        <begin position="71"/>
        <end position="116"/>
    </location>
</feature>
<keyword evidence="2" id="KW-0539">Nucleus</keyword>
<feature type="region of interest" description="Disordered" evidence="3">
    <location>
        <begin position="43"/>
        <end position="72"/>
    </location>
</feature>
<dbReference type="PANTHER" id="PTHR35084:SF1">
    <property type="entry name" value="TCF3 FUSION PARTNER"/>
    <property type="match status" value="1"/>
</dbReference>
<evidence type="ECO:0000313" key="6">
    <source>
        <dbReference type="Proteomes" id="UP001369086"/>
    </source>
</evidence>
<evidence type="ECO:0000313" key="5">
    <source>
        <dbReference type="EMBL" id="KAK6477895.1"/>
    </source>
</evidence>
<sequence>MAICIKQNGTGTMMEDFSDLALPPLFGGHILEAELETEGVEFVDGGGVSESQVEEESQERERRESERERDRRKYCNLSRRCREIEQVNERTLNRLHQVQKLSRQLKKERRFLMKTLNSYGDDYRSAQLTFLLEEELSGTADSAHREEGEGPEEAAGSSPSALLQSASSNKRKRHRAAKEKEAQLEGEMSSHSETHVSGYCSGSSPAQRTPSDFP</sequence>
<reference evidence="5 6" key="1">
    <citation type="submission" date="2021-05" db="EMBL/GenBank/DDBJ databases">
        <authorList>
            <person name="Zahm M."/>
            <person name="Klopp C."/>
            <person name="Cabau C."/>
            <person name="Kuhl H."/>
            <person name="Suciu R."/>
            <person name="Ciorpac M."/>
            <person name="Holostenco D."/>
            <person name="Gessner J."/>
            <person name="Wuertz S."/>
            <person name="Hohne C."/>
            <person name="Stock M."/>
            <person name="Gislard M."/>
            <person name="Lluch J."/>
            <person name="Milhes M."/>
            <person name="Lampietro C."/>
            <person name="Lopez Roques C."/>
            <person name="Donnadieu C."/>
            <person name="Du K."/>
            <person name="Schartl M."/>
            <person name="Guiguen Y."/>
        </authorList>
    </citation>
    <scope>NUCLEOTIDE SEQUENCE [LARGE SCALE GENOMIC DNA]</scope>
    <source>
        <strain evidence="5">Hh-F2</strain>
        <tissue evidence="5">Blood</tissue>
    </source>
</reference>
<feature type="compositionally biased region" description="Basic and acidic residues" evidence="3">
    <location>
        <begin position="59"/>
        <end position="72"/>
    </location>
</feature>